<proteinExistence type="predicted"/>
<reference evidence="1" key="1">
    <citation type="submission" date="2018-11" db="EMBL/GenBank/DDBJ databases">
        <title>The sequence and de novo assembly of Larimichthys crocea genome using PacBio and Hi-C technologies.</title>
        <authorList>
            <person name="Xu P."/>
            <person name="Chen B."/>
            <person name="Zhou Z."/>
            <person name="Ke Q."/>
            <person name="Wu Y."/>
            <person name="Bai H."/>
            <person name="Pu F."/>
        </authorList>
    </citation>
    <scope>NUCLEOTIDE SEQUENCE</scope>
    <source>
        <tissue evidence="1">Muscle</tissue>
    </source>
</reference>
<organism evidence="1 2">
    <name type="scientific">Larimichthys crocea</name>
    <name type="common">Large yellow croaker</name>
    <name type="synonym">Pseudosciaena crocea</name>
    <dbReference type="NCBI Taxonomy" id="215358"/>
    <lineage>
        <taxon>Eukaryota</taxon>
        <taxon>Metazoa</taxon>
        <taxon>Chordata</taxon>
        <taxon>Craniata</taxon>
        <taxon>Vertebrata</taxon>
        <taxon>Euteleostomi</taxon>
        <taxon>Actinopterygii</taxon>
        <taxon>Neopterygii</taxon>
        <taxon>Teleostei</taxon>
        <taxon>Neoteleostei</taxon>
        <taxon>Acanthomorphata</taxon>
        <taxon>Eupercaria</taxon>
        <taxon>Sciaenidae</taxon>
        <taxon>Larimichthys</taxon>
    </lineage>
</organism>
<accession>A0ACD3R875</accession>
<name>A0ACD3R875_LARCR</name>
<evidence type="ECO:0000313" key="2">
    <source>
        <dbReference type="Proteomes" id="UP000793456"/>
    </source>
</evidence>
<sequence length="109" mass="12013">MAQAAQAAQANVFDATSSQIQVEHDKKRRQFVIRLNGSHDRAVLLYEYVGKKTVDFATHRSSRCLQRERNSQAPGQGSHGFCGGRGSESPLDLLVHSEICQRESSASVL</sequence>
<keyword evidence="2" id="KW-1185">Reference proteome</keyword>
<dbReference type="EMBL" id="CM011682">
    <property type="protein sequence ID" value="TMS14903.1"/>
    <property type="molecule type" value="Genomic_DNA"/>
</dbReference>
<gene>
    <name evidence="1" type="ORF">E3U43_021365</name>
</gene>
<comment type="caution">
    <text evidence="1">The sequence shown here is derived from an EMBL/GenBank/DDBJ whole genome shotgun (WGS) entry which is preliminary data.</text>
</comment>
<protein>
    <submittedName>
        <fullName evidence="1">Uncharacterized protein</fullName>
    </submittedName>
</protein>
<dbReference type="Proteomes" id="UP000793456">
    <property type="component" value="Chromosome IX"/>
</dbReference>
<evidence type="ECO:0000313" key="1">
    <source>
        <dbReference type="EMBL" id="TMS14903.1"/>
    </source>
</evidence>